<feature type="transmembrane region" description="Helical" evidence="5">
    <location>
        <begin position="262"/>
        <end position="282"/>
    </location>
</feature>
<feature type="transmembrane region" description="Helical" evidence="5">
    <location>
        <begin position="188"/>
        <end position="210"/>
    </location>
</feature>
<evidence type="ECO:0000256" key="5">
    <source>
        <dbReference type="SAM" id="Phobius"/>
    </source>
</evidence>
<dbReference type="SUPFAM" id="SSF103473">
    <property type="entry name" value="MFS general substrate transporter"/>
    <property type="match status" value="1"/>
</dbReference>
<sequence length="455" mass="50212">MVPEPIVVEQSTKENPGLHWSEDEVQEIAYNNKKIVVPALMITTFPSALDQTIAAVSLSKIVEDIGGESGFNPLHEKFSDIIGRKPILFFSIGMFLFGSALGGAAQSFIWLALYITSLQERSKCVGLMGATMGIASIIGPLLGGALTDHASWRWCYWINLPLGGLALVLLFFFLHLNPAKRRTIREAASAFNFVGLSLLTSGIILFLFGLEDANTASGGWHGPQTLAPLIIGVVLLTSELVNEIITNREPIIPPRHFKTRTTAGYLSSVFIRSFVFFSIVYYTPLYFQIRGSTATMAGVRQLPLPPLPIGAAITSMGTGMMFPKTGRYRPVLWAGDARRDGQHLDREHHLPIRTCKATQNISEMSSSPNSNLPDFTSVSRIQLDSLRQQVTHALTRSIATIFISFTPVSFVPLLLLLTVRQYSLKRNFERAPKQGKGSSAFRRKQISRTTIRAVF</sequence>
<dbReference type="PANTHER" id="PTHR23501:SF102">
    <property type="entry name" value="DRUG TRANSPORTER, PUTATIVE (AFU_ORTHOLOGUE AFUA_3G08530)-RELATED"/>
    <property type="match status" value="1"/>
</dbReference>
<dbReference type="InterPro" id="IPR036259">
    <property type="entry name" value="MFS_trans_sf"/>
</dbReference>
<comment type="caution">
    <text evidence="6">The sequence shown here is derived from an EMBL/GenBank/DDBJ whole genome shotgun (WGS) entry which is preliminary data.</text>
</comment>
<dbReference type="Proteomes" id="UP000757232">
    <property type="component" value="Unassembled WGS sequence"/>
</dbReference>
<accession>A0A9Q5NA58</accession>
<proteinExistence type="predicted"/>
<protein>
    <submittedName>
        <fullName evidence="6">MFS general substrate transporter</fullName>
    </submittedName>
</protein>
<dbReference type="PANTHER" id="PTHR23501">
    <property type="entry name" value="MAJOR FACILITATOR SUPERFAMILY"/>
    <property type="match status" value="1"/>
</dbReference>
<keyword evidence="7" id="KW-1185">Reference proteome</keyword>
<feature type="transmembrane region" description="Helical" evidence="5">
    <location>
        <begin position="156"/>
        <end position="176"/>
    </location>
</feature>
<keyword evidence="2 5" id="KW-0812">Transmembrane</keyword>
<feature type="transmembrane region" description="Helical" evidence="5">
    <location>
        <begin position="397"/>
        <end position="419"/>
    </location>
</feature>
<gene>
    <name evidence="6" type="ORF">A7U60_g476</name>
</gene>
<dbReference type="Gene3D" id="1.20.1250.20">
    <property type="entry name" value="MFS general substrate transporter like domains"/>
    <property type="match status" value="1"/>
</dbReference>
<feature type="transmembrane region" description="Helical" evidence="5">
    <location>
        <begin position="87"/>
        <end position="113"/>
    </location>
</feature>
<dbReference type="Pfam" id="PF07690">
    <property type="entry name" value="MFS_1"/>
    <property type="match status" value="1"/>
</dbReference>
<dbReference type="OrthoDB" id="10021397at2759"/>
<evidence type="ECO:0000256" key="3">
    <source>
        <dbReference type="ARBA" id="ARBA00022989"/>
    </source>
</evidence>
<evidence type="ECO:0000256" key="2">
    <source>
        <dbReference type="ARBA" id="ARBA00022692"/>
    </source>
</evidence>
<evidence type="ECO:0000313" key="7">
    <source>
        <dbReference type="Proteomes" id="UP000757232"/>
    </source>
</evidence>
<keyword evidence="4 5" id="KW-0472">Membrane</keyword>
<dbReference type="EMBL" id="LNZH02000025">
    <property type="protein sequence ID" value="OCB92162.1"/>
    <property type="molecule type" value="Genomic_DNA"/>
</dbReference>
<feature type="transmembrane region" description="Helical" evidence="5">
    <location>
        <begin position="222"/>
        <end position="241"/>
    </location>
</feature>
<name>A0A9Q5NA58_SANBA</name>
<dbReference type="AlphaFoldDB" id="A0A9Q5NA58"/>
<evidence type="ECO:0000313" key="6">
    <source>
        <dbReference type="EMBL" id="OCB92162.1"/>
    </source>
</evidence>
<evidence type="ECO:0000256" key="1">
    <source>
        <dbReference type="ARBA" id="ARBA00004141"/>
    </source>
</evidence>
<comment type="subcellular location">
    <subcellularLocation>
        <location evidence="1">Membrane</location>
        <topology evidence="1">Multi-pass membrane protein</topology>
    </subcellularLocation>
</comment>
<organism evidence="6 7">
    <name type="scientific">Sanghuangporus baumii</name>
    <name type="common">Phellinus baumii</name>
    <dbReference type="NCBI Taxonomy" id="108892"/>
    <lineage>
        <taxon>Eukaryota</taxon>
        <taxon>Fungi</taxon>
        <taxon>Dikarya</taxon>
        <taxon>Basidiomycota</taxon>
        <taxon>Agaricomycotina</taxon>
        <taxon>Agaricomycetes</taxon>
        <taxon>Hymenochaetales</taxon>
        <taxon>Hymenochaetaceae</taxon>
        <taxon>Sanghuangporus</taxon>
    </lineage>
</organism>
<dbReference type="GO" id="GO:0022857">
    <property type="term" value="F:transmembrane transporter activity"/>
    <property type="evidence" value="ECO:0007669"/>
    <property type="project" value="InterPro"/>
</dbReference>
<feature type="transmembrane region" description="Helical" evidence="5">
    <location>
        <begin position="125"/>
        <end position="144"/>
    </location>
</feature>
<reference evidence="6" key="1">
    <citation type="submission" date="2016-06" db="EMBL/GenBank/DDBJ databases">
        <title>Draft Genome sequence of the fungus Inonotus baumii.</title>
        <authorList>
            <person name="Zhu H."/>
            <person name="Lin W."/>
        </authorList>
    </citation>
    <scope>NUCLEOTIDE SEQUENCE</scope>
    <source>
        <strain evidence="6">821</strain>
    </source>
</reference>
<keyword evidence="3 5" id="KW-1133">Transmembrane helix</keyword>
<dbReference type="GO" id="GO:0005886">
    <property type="term" value="C:plasma membrane"/>
    <property type="evidence" value="ECO:0007669"/>
    <property type="project" value="TreeGrafter"/>
</dbReference>
<evidence type="ECO:0000256" key="4">
    <source>
        <dbReference type="ARBA" id="ARBA00023136"/>
    </source>
</evidence>
<dbReference type="InterPro" id="IPR011701">
    <property type="entry name" value="MFS"/>
</dbReference>